<dbReference type="OrthoDB" id="4933917at2"/>
<keyword evidence="1" id="KW-0472">Membrane</keyword>
<proteinExistence type="predicted"/>
<reference evidence="2 3" key="1">
    <citation type="submission" date="2018-01" db="EMBL/GenBank/DDBJ databases">
        <title>Draft genome Sequence of streptomyces globosus LZH-48.</title>
        <authorList>
            <person name="Ran K."/>
            <person name="Li Z."/>
            <person name="Wei S."/>
            <person name="Dong R."/>
        </authorList>
    </citation>
    <scope>NUCLEOTIDE SEQUENCE [LARGE SCALE GENOMIC DNA]</scope>
    <source>
        <strain evidence="2 3">LZH-48</strain>
    </source>
</reference>
<keyword evidence="1" id="KW-0812">Transmembrane</keyword>
<name>A0A344TZ77_9ACTN</name>
<keyword evidence="1" id="KW-1133">Transmembrane helix</keyword>
<organism evidence="2 3">
    <name type="scientific">Streptomyces globosus</name>
    <dbReference type="NCBI Taxonomy" id="68209"/>
    <lineage>
        <taxon>Bacteria</taxon>
        <taxon>Bacillati</taxon>
        <taxon>Actinomycetota</taxon>
        <taxon>Actinomycetes</taxon>
        <taxon>Kitasatosporales</taxon>
        <taxon>Streptomycetaceae</taxon>
        <taxon>Streptomyces</taxon>
    </lineage>
</organism>
<dbReference type="RefSeq" id="WP_114055127.1">
    <property type="nucleotide sequence ID" value="NZ_CP030862.1"/>
</dbReference>
<accession>A0A344TZ77</accession>
<evidence type="ECO:0000313" key="3">
    <source>
        <dbReference type="Proteomes" id="UP000252004"/>
    </source>
</evidence>
<evidence type="ECO:0000313" key="2">
    <source>
        <dbReference type="EMBL" id="AXE23948.1"/>
    </source>
</evidence>
<gene>
    <name evidence="2" type="ORF">C0216_11195</name>
</gene>
<evidence type="ECO:0000256" key="1">
    <source>
        <dbReference type="SAM" id="Phobius"/>
    </source>
</evidence>
<keyword evidence="3" id="KW-1185">Reference proteome</keyword>
<dbReference type="KEGG" id="sgz:C0216_11195"/>
<protein>
    <submittedName>
        <fullName evidence="2">Uncharacterized protein</fullName>
    </submittedName>
</protein>
<sequence length="236" mass="25008">MKEEINDKLRLHAGRILLGGTGALLALSVVTLGAGLLGDGPAVSDIQDNAVVQKLEGDLNDARTELAARHTALLAQLPGVDIERVNRDRTTGRSLLLGLTDSSASSRTVKEQQALLDARYGFLDHKSRVLTEFVPEWMTATGATKGAGTTYALADLDMHVSRVQGLNYSYTGVARLDPVRVGPDKSSAAKSEFVVLAYSTSQDGTATSLDAYRASGKTRDALVGAGEEQSSPKPNR</sequence>
<dbReference type="Proteomes" id="UP000252004">
    <property type="component" value="Chromosome"/>
</dbReference>
<dbReference type="EMBL" id="CP030862">
    <property type="protein sequence ID" value="AXE23948.1"/>
    <property type="molecule type" value="Genomic_DNA"/>
</dbReference>
<feature type="transmembrane region" description="Helical" evidence="1">
    <location>
        <begin position="16"/>
        <end position="37"/>
    </location>
</feature>
<dbReference type="AlphaFoldDB" id="A0A344TZ77"/>